<organism evidence="1 2">
    <name type="scientific">Pedobacter aquae</name>
    <dbReference type="NCBI Taxonomy" id="2605747"/>
    <lineage>
        <taxon>Bacteria</taxon>
        <taxon>Pseudomonadati</taxon>
        <taxon>Bacteroidota</taxon>
        <taxon>Sphingobacteriia</taxon>
        <taxon>Sphingobacteriales</taxon>
        <taxon>Sphingobacteriaceae</taxon>
        <taxon>Pedobacter</taxon>
    </lineage>
</organism>
<dbReference type="AlphaFoldDB" id="A0A5C0VLJ4"/>
<reference evidence="1 2" key="1">
    <citation type="submission" date="2019-08" db="EMBL/GenBank/DDBJ databases">
        <title>Pedobacter sp. nov., isolated from Han river, South Korea.</title>
        <authorList>
            <person name="Lee D.-H."/>
            <person name="Kim Y.-S."/>
            <person name="Hwang E.-M."/>
            <person name="Le Tran T.C."/>
            <person name="Cha C.-J."/>
        </authorList>
    </citation>
    <scope>NUCLEOTIDE SEQUENCE [LARGE SCALE GENOMIC DNA]</scope>
    <source>
        <strain evidence="1 2">CJ43</strain>
    </source>
</reference>
<accession>A0A5C0VLJ4</accession>
<gene>
    <name evidence="1" type="ORF">FYC62_16170</name>
</gene>
<dbReference type="EMBL" id="CP043329">
    <property type="protein sequence ID" value="QEK53037.1"/>
    <property type="molecule type" value="Genomic_DNA"/>
</dbReference>
<dbReference type="KEGG" id="pej:FYC62_16170"/>
<dbReference type="RefSeq" id="WP_149075678.1">
    <property type="nucleotide sequence ID" value="NZ_CP043329.1"/>
</dbReference>
<evidence type="ECO:0000313" key="2">
    <source>
        <dbReference type="Proteomes" id="UP000323653"/>
    </source>
</evidence>
<dbReference type="Proteomes" id="UP000323653">
    <property type="component" value="Chromosome"/>
</dbReference>
<evidence type="ECO:0000313" key="1">
    <source>
        <dbReference type="EMBL" id="QEK53037.1"/>
    </source>
</evidence>
<sequence length="148" mass="16518">MFEKLYSIVKENLEPHLNEVGEISVSAHEAIINEASGTIIDVLKAQIDNGKVSDLVAFFSISSIDNTVLVRSIASKYAIRLNKYYGININIAKDFADKQMPIVMNKFIKVAKDNPKSANGMFAFFNKLSGYTVNFETLFGKMPQFQLA</sequence>
<keyword evidence="2" id="KW-1185">Reference proteome</keyword>
<proteinExistence type="predicted"/>
<protein>
    <submittedName>
        <fullName evidence="1">Uncharacterized protein</fullName>
    </submittedName>
</protein>
<name>A0A5C0VLJ4_9SPHI</name>